<evidence type="ECO:0000256" key="3">
    <source>
        <dbReference type="ARBA" id="ARBA00022490"/>
    </source>
</evidence>
<feature type="binding site" evidence="19">
    <location>
        <begin position="183"/>
        <end position="184"/>
    </location>
    <ligand>
        <name>ATP</name>
        <dbReference type="ChEBI" id="CHEBI:30616"/>
    </ligand>
</feature>
<dbReference type="Gene3D" id="3.40.50.620">
    <property type="entry name" value="HUPs"/>
    <property type="match status" value="1"/>
</dbReference>
<keyword evidence="8 19" id="KW-0694">RNA-binding</keyword>
<dbReference type="Pfam" id="PF22025">
    <property type="entry name" value="ThiI_fer"/>
    <property type="match status" value="1"/>
</dbReference>
<feature type="binding site" evidence="19">
    <location>
        <position position="265"/>
    </location>
    <ligand>
        <name>ATP</name>
        <dbReference type="ChEBI" id="CHEBI:30616"/>
    </ligand>
</feature>
<keyword evidence="4 19" id="KW-0820">tRNA-binding</keyword>
<name>A0AAW9JY19_CARML</name>
<evidence type="ECO:0000256" key="8">
    <source>
        <dbReference type="ARBA" id="ARBA00022884"/>
    </source>
</evidence>
<dbReference type="InterPro" id="IPR003720">
    <property type="entry name" value="tRNA_STrfase"/>
</dbReference>
<dbReference type="InterPro" id="IPR014729">
    <property type="entry name" value="Rossmann-like_a/b/a_fold"/>
</dbReference>
<keyword evidence="9 19" id="KW-0784">Thiamine biosynthesis</keyword>
<dbReference type="InterPro" id="IPR004114">
    <property type="entry name" value="THUMP_dom"/>
</dbReference>
<dbReference type="InterPro" id="IPR054173">
    <property type="entry name" value="ThiI_fer"/>
</dbReference>
<evidence type="ECO:0000313" key="22">
    <source>
        <dbReference type="Proteomes" id="UP001290462"/>
    </source>
</evidence>
<dbReference type="Proteomes" id="UP001290462">
    <property type="component" value="Unassembled WGS sequence"/>
</dbReference>
<evidence type="ECO:0000256" key="1">
    <source>
        <dbReference type="ARBA" id="ARBA00004496"/>
    </source>
</evidence>
<feature type="binding site" evidence="19">
    <location>
        <position position="287"/>
    </location>
    <ligand>
        <name>ATP</name>
        <dbReference type="ChEBI" id="CHEBI:30616"/>
    </ligand>
</feature>
<sequence>MNYTEIMVRYGELSTKGKNKRTFINRLSQNVRRALHDFPEIKILGERDHMYLELNGADSHIVMKRLEPIFGIQNYSPVVRLPRDMEVVKQVAVEMVQSVFKEGQTFKITTKRADHLFELDTNDINQLLGAEVLRNVEGIKVQVKKPDIEVKVEVRLEGIFLSCQRIAGAGGLPVGSGGRAMLMLSGGIDSPVAGYLAMKRGVEVQAVHFHSPPYTSPRALQKAKDLTVKLTAYVGSIQFIEVPFTEIQEEIKRVVPEGYLMTVTRRMMMRLTDKIREQQRGLAIVNGESLGQVASQTLQSMVSINEVTNTPIIRPVVSMDKNEIIEIAQKIDTLELSIQPFEDCCTIFAPPAPKTKPKLEKAQKFEARLDVDGLIERAMAGLVISEIKTGDSLEEQQEEAFSEFL</sequence>
<comment type="catalytic activity">
    <reaction evidence="11 19">
        <text>[ThiS sulfur-carrier protein]-C-terminal Gly-Gly-AMP + S-sulfanyl-L-cysteinyl-[cysteine desulfurase] + AH2 = [ThiS sulfur-carrier protein]-C-terminal-Gly-aminoethanethioate + L-cysteinyl-[cysteine desulfurase] + A + AMP + 2 H(+)</text>
        <dbReference type="Rhea" id="RHEA:43340"/>
        <dbReference type="Rhea" id="RHEA-COMP:12157"/>
        <dbReference type="Rhea" id="RHEA-COMP:12158"/>
        <dbReference type="Rhea" id="RHEA-COMP:12910"/>
        <dbReference type="Rhea" id="RHEA-COMP:19908"/>
        <dbReference type="ChEBI" id="CHEBI:13193"/>
        <dbReference type="ChEBI" id="CHEBI:15378"/>
        <dbReference type="ChEBI" id="CHEBI:17499"/>
        <dbReference type="ChEBI" id="CHEBI:29950"/>
        <dbReference type="ChEBI" id="CHEBI:61963"/>
        <dbReference type="ChEBI" id="CHEBI:90618"/>
        <dbReference type="ChEBI" id="CHEBI:232372"/>
        <dbReference type="ChEBI" id="CHEBI:456215"/>
    </reaction>
</comment>
<evidence type="ECO:0000256" key="9">
    <source>
        <dbReference type="ARBA" id="ARBA00022977"/>
    </source>
</evidence>
<dbReference type="InterPro" id="IPR049962">
    <property type="entry name" value="THUMP_ThiI"/>
</dbReference>
<dbReference type="GO" id="GO:0009228">
    <property type="term" value="P:thiamine biosynthetic process"/>
    <property type="evidence" value="ECO:0007669"/>
    <property type="project" value="UniProtKB-KW"/>
</dbReference>
<dbReference type="FunFam" id="3.40.50.620:FF:000053">
    <property type="entry name" value="Probable tRNA sulfurtransferase"/>
    <property type="match status" value="1"/>
</dbReference>
<dbReference type="AlphaFoldDB" id="A0AAW9JY19"/>
<keyword evidence="3 19" id="KW-0963">Cytoplasm</keyword>
<dbReference type="GO" id="GO:0140741">
    <property type="term" value="F:tRNA-uracil-4 sulfurtransferase activity"/>
    <property type="evidence" value="ECO:0007669"/>
    <property type="project" value="UniProtKB-EC"/>
</dbReference>
<dbReference type="RefSeq" id="WP_317914532.1">
    <property type="nucleotide sequence ID" value="NZ_JAVBVO010000005.1"/>
</dbReference>
<feature type="domain" description="THUMP" evidence="20">
    <location>
        <begin position="60"/>
        <end position="165"/>
    </location>
</feature>
<dbReference type="GO" id="GO:0009229">
    <property type="term" value="P:thiamine diphosphate biosynthetic process"/>
    <property type="evidence" value="ECO:0007669"/>
    <property type="project" value="UniProtKB-UniRule"/>
</dbReference>
<comment type="similarity">
    <text evidence="13 19">Belongs to the ThiI family.</text>
</comment>
<evidence type="ECO:0000256" key="2">
    <source>
        <dbReference type="ARBA" id="ARBA00004948"/>
    </source>
</evidence>
<proteinExistence type="inferred from homology"/>
<evidence type="ECO:0000256" key="16">
    <source>
        <dbReference type="ARBA" id="ARBA00075337"/>
    </source>
</evidence>
<evidence type="ECO:0000256" key="5">
    <source>
        <dbReference type="ARBA" id="ARBA00022679"/>
    </source>
</evidence>
<dbReference type="HAMAP" id="MF_00021">
    <property type="entry name" value="ThiI"/>
    <property type="match status" value="1"/>
</dbReference>
<dbReference type="CDD" id="cd01712">
    <property type="entry name" value="PPase_ThiI"/>
    <property type="match status" value="1"/>
</dbReference>
<evidence type="ECO:0000256" key="17">
    <source>
        <dbReference type="ARBA" id="ARBA00077849"/>
    </source>
</evidence>
<dbReference type="Gene3D" id="3.30.2130.30">
    <property type="match status" value="1"/>
</dbReference>
<evidence type="ECO:0000256" key="18">
    <source>
        <dbReference type="ARBA" id="ARBA00080570"/>
    </source>
</evidence>
<dbReference type="InterPro" id="IPR020536">
    <property type="entry name" value="ThiI_AANH"/>
</dbReference>
<evidence type="ECO:0000256" key="14">
    <source>
        <dbReference type="ARBA" id="ARBA00066827"/>
    </source>
</evidence>
<dbReference type="PROSITE" id="PS51165">
    <property type="entry name" value="THUMP"/>
    <property type="match status" value="1"/>
</dbReference>
<comment type="function">
    <text evidence="12 19">Catalyzes the ATP-dependent transfer of a sulfur to tRNA to produce 4-thiouridine in position 8 of tRNAs, which functions as a near-UV photosensor. Also catalyzes the transfer of sulfur to the sulfur carrier protein ThiS, forming ThiS-thiocarboxylate. This is a step in the synthesis of thiazole, in the thiamine biosynthesis pathway. The sulfur is donated as persulfide by IscS.</text>
</comment>
<dbReference type="GO" id="GO:0005829">
    <property type="term" value="C:cytosol"/>
    <property type="evidence" value="ECO:0007669"/>
    <property type="project" value="TreeGrafter"/>
</dbReference>
<comment type="subcellular location">
    <subcellularLocation>
        <location evidence="1 19">Cytoplasm</location>
    </subcellularLocation>
</comment>
<dbReference type="GO" id="GO:0052837">
    <property type="term" value="P:thiazole biosynthetic process"/>
    <property type="evidence" value="ECO:0007669"/>
    <property type="project" value="TreeGrafter"/>
</dbReference>
<keyword evidence="6 19" id="KW-0547">Nucleotide-binding</keyword>
<comment type="pathway">
    <text evidence="2 19">Cofactor biosynthesis; thiamine diphosphate biosynthesis.</text>
</comment>
<keyword evidence="5 19" id="KW-0808">Transferase</keyword>
<dbReference type="PANTHER" id="PTHR43209">
    <property type="entry name" value="TRNA SULFURTRANSFERASE"/>
    <property type="match status" value="1"/>
</dbReference>
<organism evidence="21 22">
    <name type="scientific">Carnobacterium maltaromaticum</name>
    <name type="common">Carnobacterium piscicola</name>
    <dbReference type="NCBI Taxonomy" id="2751"/>
    <lineage>
        <taxon>Bacteria</taxon>
        <taxon>Bacillati</taxon>
        <taxon>Bacillota</taxon>
        <taxon>Bacilli</taxon>
        <taxon>Lactobacillales</taxon>
        <taxon>Carnobacteriaceae</taxon>
        <taxon>Carnobacterium</taxon>
    </lineage>
</organism>
<dbReference type="EC" id="2.8.1.4" evidence="14 19"/>
<feature type="binding site" evidence="19">
    <location>
        <begin position="208"/>
        <end position="209"/>
    </location>
    <ligand>
        <name>ATP</name>
        <dbReference type="ChEBI" id="CHEBI:30616"/>
    </ligand>
</feature>
<protein>
    <recommendedName>
        <fullName evidence="15 19">Probable tRNA sulfurtransferase</fullName>
        <ecNumber evidence="14 19">2.8.1.4</ecNumber>
    </recommendedName>
    <alternativeName>
        <fullName evidence="16 19">Sulfur carrier protein ThiS sulfurtransferase</fullName>
    </alternativeName>
    <alternativeName>
        <fullName evidence="17 19">Thiamine biosynthesis protein ThiI</fullName>
    </alternativeName>
    <alternativeName>
        <fullName evidence="18 19">tRNA 4-thiouridine synthase</fullName>
    </alternativeName>
</protein>
<accession>A0AAW9JY19</accession>
<dbReference type="GO" id="GO:0004810">
    <property type="term" value="F:CCA tRNA nucleotidyltransferase activity"/>
    <property type="evidence" value="ECO:0007669"/>
    <property type="project" value="InterPro"/>
</dbReference>
<evidence type="ECO:0000256" key="4">
    <source>
        <dbReference type="ARBA" id="ARBA00022555"/>
    </source>
</evidence>
<keyword evidence="7 19" id="KW-0067">ATP-binding</keyword>
<evidence type="ECO:0000256" key="19">
    <source>
        <dbReference type="HAMAP-Rule" id="MF_00021"/>
    </source>
</evidence>
<evidence type="ECO:0000256" key="7">
    <source>
        <dbReference type="ARBA" id="ARBA00022840"/>
    </source>
</evidence>
<evidence type="ECO:0000256" key="11">
    <source>
        <dbReference type="ARBA" id="ARBA00052330"/>
    </source>
</evidence>
<dbReference type="Pfam" id="PF02568">
    <property type="entry name" value="ThiI"/>
    <property type="match status" value="1"/>
</dbReference>
<evidence type="ECO:0000256" key="10">
    <source>
        <dbReference type="ARBA" id="ARBA00050570"/>
    </source>
</evidence>
<dbReference type="GO" id="GO:0002937">
    <property type="term" value="P:tRNA 4-thiouridine biosynthesis"/>
    <property type="evidence" value="ECO:0007669"/>
    <property type="project" value="TreeGrafter"/>
</dbReference>
<dbReference type="GO" id="GO:0005524">
    <property type="term" value="F:ATP binding"/>
    <property type="evidence" value="ECO:0007669"/>
    <property type="project" value="UniProtKB-UniRule"/>
</dbReference>
<dbReference type="SMART" id="SM00981">
    <property type="entry name" value="THUMP"/>
    <property type="match status" value="1"/>
</dbReference>
<dbReference type="Pfam" id="PF02926">
    <property type="entry name" value="THUMP"/>
    <property type="match status" value="1"/>
</dbReference>
<gene>
    <name evidence="19 21" type="primary">thiI</name>
    <name evidence="21" type="ORF">RAK27_16270</name>
</gene>
<evidence type="ECO:0000256" key="6">
    <source>
        <dbReference type="ARBA" id="ARBA00022741"/>
    </source>
</evidence>
<dbReference type="InterPro" id="IPR049961">
    <property type="entry name" value="ThiI_N"/>
</dbReference>
<evidence type="ECO:0000256" key="13">
    <source>
        <dbReference type="ARBA" id="ARBA00061472"/>
    </source>
</evidence>
<comment type="caution">
    <text evidence="21">The sequence shown here is derived from an EMBL/GenBank/DDBJ whole genome shotgun (WGS) entry which is preliminary data.</text>
</comment>
<evidence type="ECO:0000259" key="20">
    <source>
        <dbReference type="PROSITE" id="PS51165"/>
    </source>
</evidence>
<evidence type="ECO:0000256" key="12">
    <source>
        <dbReference type="ARBA" id="ARBA00058382"/>
    </source>
</evidence>
<dbReference type="PANTHER" id="PTHR43209:SF1">
    <property type="entry name" value="TRNA SULFURTRANSFERASE"/>
    <property type="match status" value="1"/>
</dbReference>
<dbReference type="SUPFAM" id="SSF143437">
    <property type="entry name" value="THUMP domain-like"/>
    <property type="match status" value="1"/>
</dbReference>
<evidence type="ECO:0000313" key="21">
    <source>
        <dbReference type="EMBL" id="MDZ5760194.1"/>
    </source>
</evidence>
<dbReference type="GO" id="GO:0000049">
    <property type="term" value="F:tRNA binding"/>
    <property type="evidence" value="ECO:0007669"/>
    <property type="project" value="UniProtKB-UniRule"/>
</dbReference>
<reference evidence="21" key="1">
    <citation type="submission" date="2023-08" db="EMBL/GenBank/DDBJ databases">
        <title>Genomic characterization of piscicolin 126 produced by Carnobacterium maltaromaticum CM22 strain isolated from salmon (Salmo salar).</title>
        <authorList>
            <person name="Gonzalez-Gragera E."/>
            <person name="Garcia-Lopez J.D."/>
            <person name="Teso-Perez C."/>
            <person name="Gimenez-Hernandez I."/>
            <person name="Peralta-Sanchez J.M."/>
            <person name="Valdivia E."/>
            <person name="Montalban-Lopez M."/>
            <person name="Martin-Platero A.M."/>
            <person name="Banos A."/>
            <person name="Martinez-Bueno M."/>
        </authorList>
    </citation>
    <scope>NUCLEOTIDE SEQUENCE</scope>
    <source>
        <strain evidence="21">CM22</strain>
    </source>
</reference>
<dbReference type="InterPro" id="IPR050102">
    <property type="entry name" value="tRNA_sulfurtransferase_ThiI"/>
</dbReference>
<dbReference type="EMBL" id="JAVBVO010000005">
    <property type="protein sequence ID" value="MDZ5760194.1"/>
    <property type="molecule type" value="Genomic_DNA"/>
</dbReference>
<dbReference type="CDD" id="cd11716">
    <property type="entry name" value="THUMP_ThiI"/>
    <property type="match status" value="1"/>
</dbReference>
<comment type="catalytic activity">
    <reaction evidence="10 19">
        <text>[ThiI sulfur-carrier protein]-S-sulfanyl-L-cysteine + a uridine in tRNA + 2 reduced [2Fe-2S]-[ferredoxin] + ATP + H(+) = [ThiI sulfur-carrier protein]-L-cysteine + a 4-thiouridine in tRNA + 2 oxidized [2Fe-2S]-[ferredoxin] + AMP + diphosphate</text>
        <dbReference type="Rhea" id="RHEA:24176"/>
        <dbReference type="Rhea" id="RHEA-COMP:10000"/>
        <dbReference type="Rhea" id="RHEA-COMP:10001"/>
        <dbReference type="Rhea" id="RHEA-COMP:13337"/>
        <dbReference type="Rhea" id="RHEA-COMP:13338"/>
        <dbReference type="Rhea" id="RHEA-COMP:13339"/>
        <dbReference type="Rhea" id="RHEA-COMP:13340"/>
        <dbReference type="ChEBI" id="CHEBI:15378"/>
        <dbReference type="ChEBI" id="CHEBI:29950"/>
        <dbReference type="ChEBI" id="CHEBI:30616"/>
        <dbReference type="ChEBI" id="CHEBI:33019"/>
        <dbReference type="ChEBI" id="CHEBI:33737"/>
        <dbReference type="ChEBI" id="CHEBI:33738"/>
        <dbReference type="ChEBI" id="CHEBI:61963"/>
        <dbReference type="ChEBI" id="CHEBI:65315"/>
        <dbReference type="ChEBI" id="CHEBI:136798"/>
        <dbReference type="ChEBI" id="CHEBI:456215"/>
        <dbReference type="EC" id="2.8.1.4"/>
    </reaction>
</comment>
<dbReference type="NCBIfam" id="TIGR00342">
    <property type="entry name" value="tRNA uracil 4-sulfurtransferase ThiI"/>
    <property type="match status" value="1"/>
</dbReference>
<dbReference type="SUPFAM" id="SSF52402">
    <property type="entry name" value="Adenine nucleotide alpha hydrolases-like"/>
    <property type="match status" value="1"/>
</dbReference>
<feature type="binding site" evidence="19">
    <location>
        <position position="296"/>
    </location>
    <ligand>
        <name>ATP</name>
        <dbReference type="ChEBI" id="CHEBI:30616"/>
    </ligand>
</feature>
<evidence type="ECO:0000256" key="15">
    <source>
        <dbReference type="ARBA" id="ARBA00071867"/>
    </source>
</evidence>